<dbReference type="EMBL" id="GBXM01007740">
    <property type="protein sequence ID" value="JAI00838.1"/>
    <property type="molecule type" value="Transcribed_RNA"/>
</dbReference>
<proteinExistence type="predicted"/>
<dbReference type="AlphaFoldDB" id="A0A0E9XDN1"/>
<sequence length="21" mass="2549">MVRKTKNIQRAKILWAKTPCY</sequence>
<evidence type="ECO:0000313" key="1">
    <source>
        <dbReference type="EMBL" id="JAI00838.1"/>
    </source>
</evidence>
<protein>
    <submittedName>
        <fullName evidence="1">Uncharacterized protein</fullName>
    </submittedName>
</protein>
<organism evidence="1">
    <name type="scientific">Anguilla anguilla</name>
    <name type="common">European freshwater eel</name>
    <name type="synonym">Muraena anguilla</name>
    <dbReference type="NCBI Taxonomy" id="7936"/>
    <lineage>
        <taxon>Eukaryota</taxon>
        <taxon>Metazoa</taxon>
        <taxon>Chordata</taxon>
        <taxon>Craniata</taxon>
        <taxon>Vertebrata</taxon>
        <taxon>Euteleostomi</taxon>
        <taxon>Actinopterygii</taxon>
        <taxon>Neopterygii</taxon>
        <taxon>Teleostei</taxon>
        <taxon>Anguilliformes</taxon>
        <taxon>Anguillidae</taxon>
        <taxon>Anguilla</taxon>
    </lineage>
</organism>
<name>A0A0E9XDN1_ANGAN</name>
<reference evidence="1" key="2">
    <citation type="journal article" date="2015" name="Fish Shellfish Immunol.">
        <title>Early steps in the European eel (Anguilla anguilla)-Vibrio vulnificus interaction in the gills: Role of the RtxA13 toxin.</title>
        <authorList>
            <person name="Callol A."/>
            <person name="Pajuelo D."/>
            <person name="Ebbesson L."/>
            <person name="Teles M."/>
            <person name="MacKenzie S."/>
            <person name="Amaro C."/>
        </authorList>
    </citation>
    <scope>NUCLEOTIDE SEQUENCE</scope>
</reference>
<accession>A0A0E9XDN1</accession>
<reference evidence="1" key="1">
    <citation type="submission" date="2014-11" db="EMBL/GenBank/DDBJ databases">
        <authorList>
            <person name="Amaro Gonzalez C."/>
        </authorList>
    </citation>
    <scope>NUCLEOTIDE SEQUENCE</scope>
</reference>